<sequence length="93" mass="10225">MTADAFLLRLVRRPIANYGRQSASFAPLMDAGGSLEEPERPLVLSQPEVVGAHRLHLYRSLPTCAGSLEYIAIASRGSYEHTLTLGRRNKSNT</sequence>
<dbReference type="Proteomes" id="UP000485058">
    <property type="component" value="Unassembled WGS sequence"/>
</dbReference>
<dbReference type="EMBL" id="BLLF01001612">
    <property type="protein sequence ID" value="GFH20309.1"/>
    <property type="molecule type" value="Genomic_DNA"/>
</dbReference>
<dbReference type="AlphaFoldDB" id="A0A699ZL55"/>
<proteinExistence type="predicted"/>
<evidence type="ECO:0000313" key="1">
    <source>
        <dbReference type="EMBL" id="GFH20309.1"/>
    </source>
</evidence>
<reference evidence="1 2" key="1">
    <citation type="submission" date="2020-02" db="EMBL/GenBank/DDBJ databases">
        <title>Draft genome sequence of Haematococcus lacustris strain NIES-144.</title>
        <authorList>
            <person name="Morimoto D."/>
            <person name="Nakagawa S."/>
            <person name="Yoshida T."/>
            <person name="Sawayama S."/>
        </authorList>
    </citation>
    <scope>NUCLEOTIDE SEQUENCE [LARGE SCALE GENOMIC DNA]</scope>
    <source>
        <strain evidence="1 2">NIES-144</strain>
    </source>
</reference>
<name>A0A699ZL55_HAELA</name>
<comment type="caution">
    <text evidence="1">The sequence shown here is derived from an EMBL/GenBank/DDBJ whole genome shotgun (WGS) entry which is preliminary data.</text>
</comment>
<accession>A0A699ZL55</accession>
<evidence type="ECO:0000313" key="2">
    <source>
        <dbReference type="Proteomes" id="UP000485058"/>
    </source>
</evidence>
<gene>
    <name evidence="1" type="ORF">HaLaN_17405</name>
</gene>
<keyword evidence="2" id="KW-1185">Reference proteome</keyword>
<organism evidence="1 2">
    <name type="scientific">Haematococcus lacustris</name>
    <name type="common">Green alga</name>
    <name type="synonym">Haematococcus pluvialis</name>
    <dbReference type="NCBI Taxonomy" id="44745"/>
    <lineage>
        <taxon>Eukaryota</taxon>
        <taxon>Viridiplantae</taxon>
        <taxon>Chlorophyta</taxon>
        <taxon>core chlorophytes</taxon>
        <taxon>Chlorophyceae</taxon>
        <taxon>CS clade</taxon>
        <taxon>Chlamydomonadales</taxon>
        <taxon>Haematococcaceae</taxon>
        <taxon>Haematococcus</taxon>
    </lineage>
</organism>
<protein>
    <submittedName>
        <fullName evidence="1">Uncharacterized protein</fullName>
    </submittedName>
</protein>